<protein>
    <recommendedName>
        <fullName evidence="6">Gustatory receptor</fullName>
    </recommendedName>
</protein>
<dbReference type="AlphaFoldDB" id="B4N2X9"/>
<feature type="transmembrane region" description="Helical" evidence="6">
    <location>
        <begin position="13"/>
        <end position="33"/>
    </location>
</feature>
<keyword evidence="6" id="KW-0675">Receptor</keyword>
<proteinExistence type="inferred from homology"/>
<keyword evidence="3 6" id="KW-0812">Transmembrane</keyword>
<reference evidence="7 8" key="1">
    <citation type="journal article" date="2007" name="Nature">
        <title>Evolution of genes and genomes on the Drosophila phylogeny.</title>
        <authorList>
            <consortium name="Drosophila 12 Genomes Consortium"/>
            <person name="Clark A.G."/>
            <person name="Eisen M.B."/>
            <person name="Smith D.R."/>
            <person name="Bergman C.M."/>
            <person name="Oliver B."/>
            <person name="Markow T.A."/>
            <person name="Kaufman T.C."/>
            <person name="Kellis M."/>
            <person name="Gelbart W."/>
            <person name="Iyer V.N."/>
            <person name="Pollard D.A."/>
            <person name="Sackton T.B."/>
            <person name="Larracuente A.M."/>
            <person name="Singh N.D."/>
            <person name="Abad J.P."/>
            <person name="Abt D.N."/>
            <person name="Adryan B."/>
            <person name="Aguade M."/>
            <person name="Akashi H."/>
            <person name="Anderson W.W."/>
            <person name="Aquadro C.F."/>
            <person name="Ardell D.H."/>
            <person name="Arguello R."/>
            <person name="Artieri C.G."/>
            <person name="Barbash D.A."/>
            <person name="Barker D."/>
            <person name="Barsanti P."/>
            <person name="Batterham P."/>
            <person name="Batzoglou S."/>
            <person name="Begun D."/>
            <person name="Bhutkar A."/>
            <person name="Blanco E."/>
            <person name="Bosak S.A."/>
            <person name="Bradley R.K."/>
            <person name="Brand A.D."/>
            <person name="Brent M.R."/>
            <person name="Brooks A.N."/>
            <person name="Brown R.H."/>
            <person name="Butlin R.K."/>
            <person name="Caggese C."/>
            <person name="Calvi B.R."/>
            <person name="Bernardo de Carvalho A."/>
            <person name="Caspi A."/>
            <person name="Castrezana S."/>
            <person name="Celniker S.E."/>
            <person name="Chang J.L."/>
            <person name="Chapple C."/>
            <person name="Chatterji S."/>
            <person name="Chinwalla A."/>
            <person name="Civetta A."/>
            <person name="Clifton S.W."/>
            <person name="Comeron J.M."/>
            <person name="Costello J.C."/>
            <person name="Coyne J.A."/>
            <person name="Daub J."/>
            <person name="David R.G."/>
            <person name="Delcher A.L."/>
            <person name="Delehaunty K."/>
            <person name="Do C.B."/>
            <person name="Ebling H."/>
            <person name="Edwards K."/>
            <person name="Eickbush T."/>
            <person name="Evans J.D."/>
            <person name="Filipski A."/>
            <person name="Findeiss S."/>
            <person name="Freyhult E."/>
            <person name="Fulton L."/>
            <person name="Fulton R."/>
            <person name="Garcia A.C."/>
            <person name="Gardiner A."/>
            <person name="Garfield D.A."/>
            <person name="Garvin B.E."/>
            <person name="Gibson G."/>
            <person name="Gilbert D."/>
            <person name="Gnerre S."/>
            <person name="Godfrey J."/>
            <person name="Good R."/>
            <person name="Gotea V."/>
            <person name="Gravely B."/>
            <person name="Greenberg A.J."/>
            <person name="Griffiths-Jones S."/>
            <person name="Gross S."/>
            <person name="Guigo R."/>
            <person name="Gustafson E.A."/>
            <person name="Haerty W."/>
            <person name="Hahn M.W."/>
            <person name="Halligan D.L."/>
            <person name="Halpern A.L."/>
            <person name="Halter G.M."/>
            <person name="Han M.V."/>
            <person name="Heger A."/>
            <person name="Hillier L."/>
            <person name="Hinrichs A.S."/>
            <person name="Holmes I."/>
            <person name="Hoskins R.A."/>
            <person name="Hubisz M.J."/>
            <person name="Hultmark D."/>
            <person name="Huntley M.A."/>
            <person name="Jaffe D.B."/>
            <person name="Jagadeeshan S."/>
            <person name="Jeck W.R."/>
            <person name="Johnson J."/>
            <person name="Jones C.D."/>
            <person name="Jordan W.C."/>
            <person name="Karpen G.H."/>
            <person name="Kataoka E."/>
            <person name="Keightley P.D."/>
            <person name="Kheradpour P."/>
            <person name="Kirkness E.F."/>
            <person name="Koerich L.B."/>
            <person name="Kristiansen K."/>
            <person name="Kudrna D."/>
            <person name="Kulathinal R.J."/>
            <person name="Kumar S."/>
            <person name="Kwok R."/>
            <person name="Lander E."/>
            <person name="Langley C.H."/>
            <person name="Lapoint R."/>
            <person name="Lazzaro B.P."/>
            <person name="Lee S.J."/>
            <person name="Levesque L."/>
            <person name="Li R."/>
            <person name="Lin C.F."/>
            <person name="Lin M.F."/>
            <person name="Lindblad-Toh K."/>
            <person name="Llopart A."/>
            <person name="Long M."/>
            <person name="Low L."/>
            <person name="Lozovsky E."/>
            <person name="Lu J."/>
            <person name="Luo M."/>
            <person name="Machado C.A."/>
            <person name="Makalowski W."/>
            <person name="Marzo M."/>
            <person name="Matsuda M."/>
            <person name="Matzkin L."/>
            <person name="McAllister B."/>
            <person name="McBride C.S."/>
            <person name="McKernan B."/>
            <person name="McKernan K."/>
            <person name="Mendez-Lago M."/>
            <person name="Minx P."/>
            <person name="Mollenhauer M.U."/>
            <person name="Montooth K."/>
            <person name="Mount S.M."/>
            <person name="Mu X."/>
            <person name="Myers E."/>
            <person name="Negre B."/>
            <person name="Newfeld S."/>
            <person name="Nielsen R."/>
            <person name="Noor M.A."/>
            <person name="O'Grady P."/>
            <person name="Pachter L."/>
            <person name="Papaceit M."/>
            <person name="Parisi M.J."/>
            <person name="Parisi M."/>
            <person name="Parts L."/>
            <person name="Pedersen J.S."/>
            <person name="Pesole G."/>
            <person name="Phillippy A.M."/>
            <person name="Ponting C.P."/>
            <person name="Pop M."/>
            <person name="Porcelli D."/>
            <person name="Powell J.R."/>
            <person name="Prohaska S."/>
            <person name="Pruitt K."/>
            <person name="Puig M."/>
            <person name="Quesneville H."/>
            <person name="Ram K.R."/>
            <person name="Rand D."/>
            <person name="Rasmussen M.D."/>
            <person name="Reed L.K."/>
            <person name="Reenan R."/>
            <person name="Reily A."/>
            <person name="Remington K.A."/>
            <person name="Rieger T.T."/>
            <person name="Ritchie M.G."/>
            <person name="Robin C."/>
            <person name="Rogers Y.H."/>
            <person name="Rohde C."/>
            <person name="Rozas J."/>
            <person name="Rubenfield M.J."/>
            <person name="Ruiz A."/>
            <person name="Russo S."/>
            <person name="Salzberg S.L."/>
            <person name="Sanchez-Gracia A."/>
            <person name="Saranga D.J."/>
            <person name="Sato H."/>
            <person name="Schaeffer S.W."/>
            <person name="Schatz M.C."/>
            <person name="Schlenke T."/>
            <person name="Schwartz R."/>
            <person name="Segarra C."/>
            <person name="Singh R.S."/>
            <person name="Sirot L."/>
            <person name="Sirota M."/>
            <person name="Sisneros N.B."/>
            <person name="Smith C.D."/>
            <person name="Smith T.F."/>
            <person name="Spieth J."/>
            <person name="Stage D.E."/>
            <person name="Stark A."/>
            <person name="Stephan W."/>
            <person name="Strausberg R.L."/>
            <person name="Strempel S."/>
            <person name="Sturgill D."/>
            <person name="Sutton G."/>
            <person name="Sutton G.G."/>
            <person name="Tao W."/>
            <person name="Teichmann S."/>
            <person name="Tobari Y.N."/>
            <person name="Tomimura Y."/>
            <person name="Tsolas J.M."/>
            <person name="Valente V.L."/>
            <person name="Venter E."/>
            <person name="Venter J.C."/>
            <person name="Vicario S."/>
            <person name="Vieira F.G."/>
            <person name="Vilella A.J."/>
            <person name="Villasante A."/>
            <person name="Walenz B."/>
            <person name="Wang J."/>
            <person name="Wasserman M."/>
            <person name="Watts T."/>
            <person name="Wilson D."/>
            <person name="Wilson R.K."/>
            <person name="Wing R.A."/>
            <person name="Wolfner M.F."/>
            <person name="Wong A."/>
            <person name="Wong G.K."/>
            <person name="Wu C.I."/>
            <person name="Wu G."/>
            <person name="Yamamoto D."/>
            <person name="Yang H.P."/>
            <person name="Yang S.P."/>
            <person name="Yorke J.A."/>
            <person name="Yoshida K."/>
            <person name="Zdobnov E."/>
            <person name="Zhang P."/>
            <person name="Zhang Y."/>
            <person name="Zimin A.V."/>
            <person name="Baldwin J."/>
            <person name="Abdouelleil A."/>
            <person name="Abdulkadir J."/>
            <person name="Abebe A."/>
            <person name="Abera B."/>
            <person name="Abreu J."/>
            <person name="Acer S.C."/>
            <person name="Aftuck L."/>
            <person name="Alexander A."/>
            <person name="An P."/>
            <person name="Anderson E."/>
            <person name="Anderson S."/>
            <person name="Arachi H."/>
            <person name="Azer M."/>
            <person name="Bachantsang P."/>
            <person name="Barry A."/>
            <person name="Bayul T."/>
            <person name="Berlin A."/>
            <person name="Bessette D."/>
            <person name="Bloom T."/>
            <person name="Blye J."/>
            <person name="Boguslavskiy L."/>
            <person name="Bonnet C."/>
            <person name="Boukhgalter B."/>
            <person name="Bourzgui I."/>
            <person name="Brown A."/>
            <person name="Cahill P."/>
            <person name="Channer S."/>
            <person name="Cheshatsang Y."/>
            <person name="Chuda L."/>
            <person name="Citroen M."/>
            <person name="Collymore A."/>
            <person name="Cooke P."/>
            <person name="Costello M."/>
            <person name="D'Aco K."/>
            <person name="Daza R."/>
            <person name="De Haan G."/>
            <person name="DeGray S."/>
            <person name="DeMaso C."/>
            <person name="Dhargay N."/>
            <person name="Dooley K."/>
            <person name="Dooley E."/>
            <person name="Doricent M."/>
            <person name="Dorje P."/>
            <person name="Dorjee K."/>
            <person name="Dupes A."/>
            <person name="Elong R."/>
            <person name="Falk J."/>
            <person name="Farina A."/>
            <person name="Faro S."/>
            <person name="Ferguson D."/>
            <person name="Fisher S."/>
            <person name="Foley C.D."/>
            <person name="Franke A."/>
            <person name="Friedrich D."/>
            <person name="Gadbois L."/>
            <person name="Gearin G."/>
            <person name="Gearin C.R."/>
            <person name="Giannoukos G."/>
            <person name="Goode T."/>
            <person name="Graham J."/>
            <person name="Grandbois E."/>
            <person name="Grewal S."/>
            <person name="Gyaltsen K."/>
            <person name="Hafez N."/>
            <person name="Hagos B."/>
            <person name="Hall J."/>
            <person name="Henson C."/>
            <person name="Hollinger A."/>
            <person name="Honan T."/>
            <person name="Huard M.D."/>
            <person name="Hughes L."/>
            <person name="Hurhula B."/>
            <person name="Husby M.E."/>
            <person name="Kamat A."/>
            <person name="Kanga B."/>
            <person name="Kashin S."/>
            <person name="Khazanovich D."/>
            <person name="Kisner P."/>
            <person name="Lance K."/>
            <person name="Lara M."/>
            <person name="Lee W."/>
            <person name="Lennon N."/>
            <person name="Letendre F."/>
            <person name="LeVine R."/>
            <person name="Lipovsky A."/>
            <person name="Liu X."/>
            <person name="Liu J."/>
            <person name="Liu S."/>
            <person name="Lokyitsang T."/>
            <person name="Lokyitsang Y."/>
            <person name="Lubonja R."/>
            <person name="Lui A."/>
            <person name="MacDonald P."/>
            <person name="Magnisalis V."/>
            <person name="Maru K."/>
            <person name="Matthews C."/>
            <person name="McCusker W."/>
            <person name="McDonough S."/>
            <person name="Mehta T."/>
            <person name="Meldrim J."/>
            <person name="Meneus L."/>
            <person name="Mihai O."/>
            <person name="Mihalev A."/>
            <person name="Mihova T."/>
            <person name="Mittelman R."/>
            <person name="Mlenga V."/>
            <person name="Montmayeur A."/>
            <person name="Mulrain L."/>
            <person name="Navidi A."/>
            <person name="Naylor J."/>
            <person name="Negash T."/>
            <person name="Nguyen T."/>
            <person name="Nguyen N."/>
            <person name="Nicol R."/>
            <person name="Norbu C."/>
            <person name="Norbu N."/>
            <person name="Novod N."/>
            <person name="O'Neill B."/>
            <person name="Osman S."/>
            <person name="Markiewicz E."/>
            <person name="Oyono O.L."/>
            <person name="Patti C."/>
            <person name="Phunkhang P."/>
            <person name="Pierre F."/>
            <person name="Priest M."/>
            <person name="Raghuraman S."/>
            <person name="Rege F."/>
            <person name="Reyes R."/>
            <person name="Rise C."/>
            <person name="Rogov P."/>
            <person name="Ross K."/>
            <person name="Ryan E."/>
            <person name="Settipalli S."/>
            <person name="Shea T."/>
            <person name="Sherpa N."/>
            <person name="Shi L."/>
            <person name="Shih D."/>
            <person name="Sparrow T."/>
            <person name="Spaulding J."/>
            <person name="Stalker J."/>
            <person name="Stange-Thomann N."/>
            <person name="Stavropoulos S."/>
            <person name="Stone C."/>
            <person name="Strader C."/>
            <person name="Tesfaye S."/>
            <person name="Thomson T."/>
            <person name="Thoulutsang Y."/>
            <person name="Thoulutsang D."/>
            <person name="Topham K."/>
            <person name="Topping I."/>
            <person name="Tsamla T."/>
            <person name="Vassiliev H."/>
            <person name="Vo A."/>
            <person name="Wangchuk T."/>
            <person name="Wangdi T."/>
            <person name="Weiand M."/>
            <person name="Wilkinson J."/>
            <person name="Wilson A."/>
            <person name="Yadav S."/>
            <person name="Young G."/>
            <person name="Yu Q."/>
            <person name="Zembek L."/>
            <person name="Zhong D."/>
            <person name="Zimmer A."/>
            <person name="Zwirko Z."/>
            <person name="Jaffe D.B."/>
            <person name="Alvarez P."/>
            <person name="Brockman W."/>
            <person name="Butler J."/>
            <person name="Chin C."/>
            <person name="Gnerre S."/>
            <person name="Grabherr M."/>
            <person name="Kleber M."/>
            <person name="Mauceli E."/>
            <person name="MacCallum I."/>
        </authorList>
    </citation>
    <scope>NUCLEOTIDE SEQUENCE [LARGE SCALE GENOMIC DNA]</scope>
    <source>
        <strain evidence="8">Tucson 14030-0811.24</strain>
    </source>
</reference>
<evidence type="ECO:0000313" key="8">
    <source>
        <dbReference type="Proteomes" id="UP000007798"/>
    </source>
</evidence>
<dbReference type="GO" id="GO:0007165">
    <property type="term" value="P:signal transduction"/>
    <property type="evidence" value="ECO:0007669"/>
    <property type="project" value="UniProtKB-KW"/>
</dbReference>
<dbReference type="OrthoDB" id="8065495at2759"/>
<feature type="transmembrane region" description="Helical" evidence="6">
    <location>
        <begin position="161"/>
        <end position="191"/>
    </location>
</feature>
<organism evidence="7 8">
    <name type="scientific">Drosophila willistoni</name>
    <name type="common">Fruit fly</name>
    <dbReference type="NCBI Taxonomy" id="7260"/>
    <lineage>
        <taxon>Eukaryota</taxon>
        <taxon>Metazoa</taxon>
        <taxon>Ecdysozoa</taxon>
        <taxon>Arthropoda</taxon>
        <taxon>Hexapoda</taxon>
        <taxon>Insecta</taxon>
        <taxon>Pterygota</taxon>
        <taxon>Neoptera</taxon>
        <taxon>Endopterygota</taxon>
        <taxon>Diptera</taxon>
        <taxon>Brachycera</taxon>
        <taxon>Muscomorpha</taxon>
        <taxon>Ephydroidea</taxon>
        <taxon>Drosophilidae</taxon>
        <taxon>Drosophila</taxon>
        <taxon>Sophophora</taxon>
    </lineage>
</organism>
<evidence type="ECO:0000256" key="5">
    <source>
        <dbReference type="ARBA" id="ARBA00023136"/>
    </source>
</evidence>
<keyword evidence="6" id="KW-0807">Transducer</keyword>
<evidence type="ECO:0000256" key="4">
    <source>
        <dbReference type="ARBA" id="ARBA00022989"/>
    </source>
</evidence>
<dbReference type="HOGENOM" id="CLU_1054761_0_0_1"/>
<keyword evidence="5 6" id="KW-0472">Membrane</keyword>
<dbReference type="GO" id="GO:0050909">
    <property type="term" value="P:sensory perception of taste"/>
    <property type="evidence" value="ECO:0007669"/>
    <property type="project" value="InterPro"/>
</dbReference>
<feature type="transmembrane region" description="Helical" evidence="6">
    <location>
        <begin position="45"/>
        <end position="65"/>
    </location>
</feature>
<keyword evidence="2 6" id="KW-1003">Cell membrane</keyword>
<feature type="transmembrane region" description="Helical" evidence="6">
    <location>
        <begin position="253"/>
        <end position="272"/>
    </location>
</feature>
<feature type="transmembrane region" description="Helical" evidence="6">
    <location>
        <begin position="71"/>
        <end position="94"/>
    </location>
</feature>
<feature type="transmembrane region" description="Helical" evidence="6">
    <location>
        <begin position="278"/>
        <end position="299"/>
    </location>
</feature>
<comment type="similarity">
    <text evidence="6">Belongs to the insect chemoreceptor superfamily. Gustatory receptor (GR) family.</text>
</comment>
<keyword evidence="8" id="KW-1185">Reference proteome</keyword>
<dbReference type="KEGG" id="dwi:6645139"/>
<evidence type="ECO:0000313" key="7">
    <source>
        <dbReference type="EMBL" id="EDW78718.2"/>
    </source>
</evidence>
<dbReference type="GO" id="GO:0005886">
    <property type="term" value="C:plasma membrane"/>
    <property type="evidence" value="ECO:0007669"/>
    <property type="project" value="UniProtKB-SubCell"/>
</dbReference>
<evidence type="ECO:0000256" key="6">
    <source>
        <dbReference type="RuleBase" id="RU363108"/>
    </source>
</evidence>
<name>B4N2X9_DROWI</name>
<evidence type="ECO:0000256" key="3">
    <source>
        <dbReference type="ARBA" id="ARBA00022692"/>
    </source>
</evidence>
<dbReference type="InParanoid" id="B4N2X9"/>
<comment type="caution">
    <text evidence="6">Lacks conserved residue(s) required for the propagation of feature annotation.</text>
</comment>
<evidence type="ECO:0000256" key="2">
    <source>
        <dbReference type="ARBA" id="ARBA00022475"/>
    </source>
</evidence>
<gene>
    <name evidence="7" type="primary">Dwil\GK12582</name>
    <name evidence="7" type="ORF">Dwil_GK12582</name>
</gene>
<sequence length="369" mass="43793">MKSLNLLNRCTRIFLRLTVLLTQIFGVTLFIYDKKQRLFRQSGKLMTYGFVILVLILLHMLLFGINALRIFISLTPFAIFMGCNLLVLVVRLHVLINNRKCLRLLNEMQEMLEKLQLMAKHPNIFRVSHSLLLLLTVQNLLRSLTRVYDIELEDKSKITAIYLFITSTIMLTFLLQITINICLLIVLIACYDELRQSTKKISKAVHTLRQAQVLEGGQLFLLVEQLCVLTEDLILLRHQVHRLNVKIIKLFRFHWLCTFLYWLMPILLIPAVNRMVMYKHAISLMNIAFYCTIFEIFVWKSKLSKSFWHFHLINYHAEFDRTIERLFHQEIVQRIKVSIYGNSLDMKFLFKIFSICGNLKRQQHHHNWI</sequence>
<dbReference type="Pfam" id="PF08395">
    <property type="entry name" value="7tm_7"/>
    <property type="match status" value="1"/>
</dbReference>
<comment type="subcellular location">
    <subcellularLocation>
        <location evidence="1 6">Cell membrane</location>
        <topology evidence="1 6">Multi-pass membrane protein</topology>
    </subcellularLocation>
</comment>
<keyword evidence="4 6" id="KW-1133">Transmembrane helix</keyword>
<accession>B4N2X9</accession>
<dbReference type="EMBL" id="CH964062">
    <property type="protein sequence ID" value="EDW78718.2"/>
    <property type="molecule type" value="Genomic_DNA"/>
</dbReference>
<comment type="function">
    <text evidence="6">Gustatory receptor which mediates acceptance or avoidance behavior, depending on its substrates.</text>
</comment>
<dbReference type="InterPro" id="IPR013604">
    <property type="entry name" value="7TM_chemorcpt"/>
</dbReference>
<dbReference type="Proteomes" id="UP000007798">
    <property type="component" value="Unassembled WGS sequence"/>
</dbReference>
<evidence type="ECO:0000256" key="1">
    <source>
        <dbReference type="ARBA" id="ARBA00004651"/>
    </source>
</evidence>